<evidence type="ECO:0000313" key="8">
    <source>
        <dbReference type="EMBL" id="MBI2876885.1"/>
    </source>
</evidence>
<keyword evidence="6" id="KW-0411">Iron-sulfur</keyword>
<dbReference type="Proteomes" id="UP000769766">
    <property type="component" value="Unassembled WGS sequence"/>
</dbReference>
<dbReference type="EMBL" id="JACPRF010000252">
    <property type="protein sequence ID" value="MBI2876885.1"/>
    <property type="molecule type" value="Genomic_DNA"/>
</dbReference>
<dbReference type="GO" id="GO:0051539">
    <property type="term" value="F:4 iron, 4 sulfur cluster binding"/>
    <property type="evidence" value="ECO:0007669"/>
    <property type="project" value="UniProtKB-KW"/>
</dbReference>
<dbReference type="GO" id="GO:0046872">
    <property type="term" value="F:metal ion binding"/>
    <property type="evidence" value="ECO:0007669"/>
    <property type="project" value="UniProtKB-KW"/>
</dbReference>
<evidence type="ECO:0000259" key="7">
    <source>
        <dbReference type="PROSITE" id="PS51918"/>
    </source>
</evidence>
<reference evidence="8" key="1">
    <citation type="submission" date="2020-07" db="EMBL/GenBank/DDBJ databases">
        <title>Huge and variable diversity of episymbiotic CPR bacteria and DPANN archaea in groundwater ecosystems.</title>
        <authorList>
            <person name="He C.Y."/>
            <person name="Keren R."/>
            <person name="Whittaker M."/>
            <person name="Farag I.F."/>
            <person name="Doudna J."/>
            <person name="Cate J.H.D."/>
            <person name="Banfield J.F."/>
        </authorList>
    </citation>
    <scope>NUCLEOTIDE SEQUENCE</scope>
    <source>
        <strain evidence="8">NC_groundwater_672_Ag_B-0.1um_62_36</strain>
    </source>
</reference>
<evidence type="ECO:0000256" key="4">
    <source>
        <dbReference type="ARBA" id="ARBA00022723"/>
    </source>
</evidence>
<dbReference type="GO" id="GO:0016491">
    <property type="term" value="F:oxidoreductase activity"/>
    <property type="evidence" value="ECO:0007669"/>
    <property type="project" value="InterPro"/>
</dbReference>
<dbReference type="InterPro" id="IPR023867">
    <property type="entry name" value="Sulphatase_maturase_rSAM"/>
</dbReference>
<dbReference type="SFLD" id="SFLDG01067">
    <property type="entry name" value="SPASM/twitch_domain_containing"/>
    <property type="match status" value="1"/>
</dbReference>
<evidence type="ECO:0000256" key="6">
    <source>
        <dbReference type="ARBA" id="ARBA00023014"/>
    </source>
</evidence>
<keyword evidence="5" id="KW-0408">Iron</keyword>
<dbReference type="InterPro" id="IPR000385">
    <property type="entry name" value="MoaA_NifB_PqqE_Fe-S-bd_CS"/>
</dbReference>
<dbReference type="Pfam" id="PF04055">
    <property type="entry name" value="Radical_SAM"/>
    <property type="match status" value="1"/>
</dbReference>
<evidence type="ECO:0000256" key="5">
    <source>
        <dbReference type="ARBA" id="ARBA00023004"/>
    </source>
</evidence>
<gene>
    <name evidence="8" type="ORF">HYY20_08390</name>
</gene>
<dbReference type="SFLD" id="SFLDS00029">
    <property type="entry name" value="Radical_SAM"/>
    <property type="match status" value="1"/>
</dbReference>
<dbReference type="InterPro" id="IPR007197">
    <property type="entry name" value="rSAM"/>
</dbReference>
<keyword evidence="3" id="KW-0949">S-adenosyl-L-methionine</keyword>
<dbReference type="InterPro" id="IPR023885">
    <property type="entry name" value="4Fe4S-binding_SPASM_dom"/>
</dbReference>
<sequence>MEYYLVITKNCNLRCSYCFRKKVHQQISYDRAQPQPAASVVDFIRADLERYPSSGSSLVFSGGEPLLNQAYMQKILNGLEDYPLDRVLITNGTLLHTLERDLLYQLDYILVSIDGDQTQHDRLRGGGTYRRILDNLAQIRRAFPGKTIARLTLSPHADIEKSVLDIIDAFDAVHWQLVNQRENGNSQQFLDCYEEGLDRLRAYWLAHLKSGVVKRIIPFQAVASSLCLGIHYETLRCGSSGDELYIIDLDGQIYTCDELVGDPRFRVGDIQQGVPRQVRFPSYSLNETCRGCQIRQVCGGRCLHTSLLYPPDRFQFYCQATRLLVSKVEEILPWIRALLDSGRIKPSELNDPAIYQTEAIP</sequence>
<dbReference type="InterPro" id="IPR013785">
    <property type="entry name" value="Aldolase_TIM"/>
</dbReference>
<dbReference type="AlphaFoldDB" id="A0A932FVM2"/>
<dbReference type="PANTHER" id="PTHR43273:SF2">
    <property type="entry name" value="RADICAL SAM CORE DOMAIN-CONTAINING PROTEIN"/>
    <property type="match status" value="1"/>
</dbReference>
<evidence type="ECO:0000256" key="1">
    <source>
        <dbReference type="ARBA" id="ARBA00001966"/>
    </source>
</evidence>
<evidence type="ECO:0000256" key="3">
    <source>
        <dbReference type="ARBA" id="ARBA00022691"/>
    </source>
</evidence>
<name>A0A932FVM2_UNCTE</name>
<comment type="cofactor">
    <cofactor evidence="1">
        <name>[4Fe-4S] cluster</name>
        <dbReference type="ChEBI" id="CHEBI:49883"/>
    </cofactor>
</comment>
<keyword evidence="4" id="KW-0479">Metal-binding</keyword>
<dbReference type="CDD" id="cd01335">
    <property type="entry name" value="Radical_SAM"/>
    <property type="match status" value="1"/>
</dbReference>
<evidence type="ECO:0000256" key="2">
    <source>
        <dbReference type="ARBA" id="ARBA00022485"/>
    </source>
</evidence>
<proteinExistence type="predicted"/>
<keyword evidence="2" id="KW-0004">4Fe-4S</keyword>
<protein>
    <submittedName>
        <fullName evidence="8">Radical SAM protein</fullName>
    </submittedName>
</protein>
<dbReference type="SUPFAM" id="SSF102114">
    <property type="entry name" value="Radical SAM enzymes"/>
    <property type="match status" value="1"/>
</dbReference>
<dbReference type="PROSITE" id="PS01305">
    <property type="entry name" value="MOAA_NIFB_PQQE"/>
    <property type="match status" value="1"/>
</dbReference>
<dbReference type="PROSITE" id="PS51918">
    <property type="entry name" value="RADICAL_SAM"/>
    <property type="match status" value="1"/>
</dbReference>
<organism evidence="8 9">
    <name type="scientific">Tectimicrobiota bacterium</name>
    <dbReference type="NCBI Taxonomy" id="2528274"/>
    <lineage>
        <taxon>Bacteria</taxon>
        <taxon>Pseudomonadati</taxon>
        <taxon>Nitrospinota/Tectimicrobiota group</taxon>
        <taxon>Candidatus Tectimicrobiota</taxon>
    </lineage>
</organism>
<dbReference type="InterPro" id="IPR058240">
    <property type="entry name" value="rSAM_sf"/>
</dbReference>
<feature type="domain" description="Radical SAM core" evidence="7">
    <location>
        <begin position="1"/>
        <end position="215"/>
    </location>
</feature>
<dbReference type="PANTHER" id="PTHR43273">
    <property type="entry name" value="ANAEROBIC SULFATASE-MATURATING ENZYME HOMOLOG ASLB-RELATED"/>
    <property type="match status" value="1"/>
</dbReference>
<dbReference type="Gene3D" id="3.20.20.70">
    <property type="entry name" value="Aldolase class I"/>
    <property type="match status" value="1"/>
</dbReference>
<accession>A0A932FVM2</accession>
<evidence type="ECO:0000313" key="9">
    <source>
        <dbReference type="Proteomes" id="UP000769766"/>
    </source>
</evidence>
<comment type="caution">
    <text evidence="8">The sequence shown here is derived from an EMBL/GenBank/DDBJ whole genome shotgun (WGS) entry which is preliminary data.</text>
</comment>
<dbReference type="NCBIfam" id="TIGR04085">
    <property type="entry name" value="rSAM_more_4Fe4S"/>
    <property type="match status" value="1"/>
</dbReference>